<dbReference type="GO" id="GO:0016757">
    <property type="term" value="F:glycosyltransferase activity"/>
    <property type="evidence" value="ECO:0007669"/>
    <property type="project" value="UniProtKB-KW"/>
</dbReference>
<dbReference type="PANTHER" id="PTHR43179:SF12">
    <property type="entry name" value="GALACTOFURANOSYLTRANSFERASE GLFT2"/>
    <property type="match status" value="1"/>
</dbReference>
<keyword evidence="4 7" id="KW-0808">Transferase</keyword>
<keyword evidence="8" id="KW-1185">Reference proteome</keyword>
<dbReference type="PANTHER" id="PTHR43179">
    <property type="entry name" value="RHAMNOSYLTRANSFERASE WBBL"/>
    <property type="match status" value="1"/>
</dbReference>
<dbReference type="RefSeq" id="WP_364383283.1">
    <property type="nucleotide sequence ID" value="NZ_JBHMCF010000049.1"/>
</dbReference>
<dbReference type="SUPFAM" id="SSF53448">
    <property type="entry name" value="Nucleotide-diphospho-sugar transferases"/>
    <property type="match status" value="1"/>
</dbReference>
<organism evidence="7 8">
    <name type="scientific">Nonomuraea salmonea</name>
    <dbReference type="NCBI Taxonomy" id="46181"/>
    <lineage>
        <taxon>Bacteria</taxon>
        <taxon>Bacillati</taxon>
        <taxon>Actinomycetota</taxon>
        <taxon>Actinomycetes</taxon>
        <taxon>Streptosporangiales</taxon>
        <taxon>Streptosporangiaceae</taxon>
        <taxon>Nonomuraea</taxon>
    </lineage>
</organism>
<keyword evidence="3 7" id="KW-0328">Glycosyltransferase</keyword>
<dbReference type="Pfam" id="PF00535">
    <property type="entry name" value="Glycos_transf_2"/>
    <property type="match status" value="1"/>
</dbReference>
<comment type="similarity">
    <text evidence="2">Belongs to the glycosyltransferase 2 family.</text>
</comment>
<dbReference type="EC" id="2.4.-.-" evidence="7"/>
<sequence length="287" mass="29722">MVRISVIIPTRDRAGDLARCLEALAECAQDGLLPASGGKLHEVIVVDDASAVAGVHDARLPILALRNERRAGAALSRTVAAARASGDVLAFLDDDAVPRGDWLAVVARHLRGARVAITGRVLPFDGGLLSRARQARHDARYAGLEAGTPVGFFAGGNSAVLAEVFREVNGFTRFTTGGDNSLAEALAARGTPVCFEPDLVIAHRNGKGLWRACADAWSAGAHHPVRLTPLDAARMAASAGVGAGGAVRTVNRMLGALHATGRAVPRGAAGATGAARRRTWPGPARPR</sequence>
<comment type="pathway">
    <text evidence="1">Cell wall biogenesis; cell wall polysaccharide biosynthesis.</text>
</comment>
<evidence type="ECO:0000313" key="8">
    <source>
        <dbReference type="Proteomes" id="UP001589568"/>
    </source>
</evidence>
<evidence type="ECO:0000259" key="6">
    <source>
        <dbReference type="Pfam" id="PF00535"/>
    </source>
</evidence>
<protein>
    <submittedName>
        <fullName evidence="7">Glycosyltransferase family 2 protein</fullName>
        <ecNumber evidence="7">2.4.-.-</ecNumber>
    </submittedName>
</protein>
<name>A0ABV5P1L8_9ACTN</name>
<dbReference type="Proteomes" id="UP001589568">
    <property type="component" value="Unassembled WGS sequence"/>
</dbReference>
<feature type="compositionally biased region" description="Low complexity" evidence="5">
    <location>
        <begin position="265"/>
        <end position="274"/>
    </location>
</feature>
<evidence type="ECO:0000256" key="2">
    <source>
        <dbReference type="ARBA" id="ARBA00006739"/>
    </source>
</evidence>
<evidence type="ECO:0000256" key="1">
    <source>
        <dbReference type="ARBA" id="ARBA00004776"/>
    </source>
</evidence>
<dbReference type="Gene3D" id="3.90.550.10">
    <property type="entry name" value="Spore Coat Polysaccharide Biosynthesis Protein SpsA, Chain A"/>
    <property type="match status" value="1"/>
</dbReference>
<dbReference type="InterPro" id="IPR029044">
    <property type="entry name" value="Nucleotide-diphossugar_trans"/>
</dbReference>
<proteinExistence type="inferred from homology"/>
<comment type="caution">
    <text evidence="7">The sequence shown here is derived from an EMBL/GenBank/DDBJ whole genome shotgun (WGS) entry which is preliminary data.</text>
</comment>
<feature type="region of interest" description="Disordered" evidence="5">
    <location>
        <begin position="265"/>
        <end position="287"/>
    </location>
</feature>
<evidence type="ECO:0000256" key="3">
    <source>
        <dbReference type="ARBA" id="ARBA00022676"/>
    </source>
</evidence>
<dbReference type="InterPro" id="IPR001173">
    <property type="entry name" value="Glyco_trans_2-like"/>
</dbReference>
<gene>
    <name evidence="7" type="ORF">ACFFR3_43385</name>
</gene>
<evidence type="ECO:0000256" key="4">
    <source>
        <dbReference type="ARBA" id="ARBA00022679"/>
    </source>
</evidence>
<dbReference type="CDD" id="cd00761">
    <property type="entry name" value="Glyco_tranf_GTA_type"/>
    <property type="match status" value="1"/>
</dbReference>
<accession>A0ABV5P1L8</accession>
<evidence type="ECO:0000256" key="5">
    <source>
        <dbReference type="SAM" id="MobiDB-lite"/>
    </source>
</evidence>
<reference evidence="7 8" key="1">
    <citation type="submission" date="2024-09" db="EMBL/GenBank/DDBJ databases">
        <authorList>
            <person name="Sun Q."/>
            <person name="Mori K."/>
        </authorList>
    </citation>
    <scope>NUCLEOTIDE SEQUENCE [LARGE SCALE GENOMIC DNA]</scope>
    <source>
        <strain evidence="7 8">JCM 3324</strain>
    </source>
</reference>
<dbReference type="EMBL" id="JBHMCF010000049">
    <property type="protein sequence ID" value="MFB9476382.1"/>
    <property type="molecule type" value="Genomic_DNA"/>
</dbReference>
<feature type="domain" description="Glycosyltransferase 2-like" evidence="6">
    <location>
        <begin position="5"/>
        <end position="167"/>
    </location>
</feature>
<evidence type="ECO:0000313" key="7">
    <source>
        <dbReference type="EMBL" id="MFB9476382.1"/>
    </source>
</evidence>